<evidence type="ECO:0000313" key="1">
    <source>
        <dbReference type="EMBL" id="NTC30846.1"/>
    </source>
</evidence>
<gene>
    <name evidence="1" type="ORF">G6M46_22195</name>
</gene>
<accession>A0AA44F9L9</accession>
<protein>
    <submittedName>
        <fullName evidence="1">DUF2806 domain-containing protein</fullName>
    </submittedName>
</protein>
<dbReference type="Pfam" id="PF10987">
    <property type="entry name" value="DUF2806"/>
    <property type="match status" value="1"/>
</dbReference>
<dbReference type="EMBL" id="JAAMAY010000033">
    <property type="protein sequence ID" value="NTC30846.1"/>
    <property type="molecule type" value="Genomic_DNA"/>
</dbReference>
<dbReference type="Proteomes" id="UP000702952">
    <property type="component" value="Unassembled WGS sequence"/>
</dbReference>
<dbReference type="AlphaFoldDB" id="A0AA44F9L9"/>
<dbReference type="InterPro" id="IPR021254">
    <property type="entry name" value="DUF2806"/>
</dbReference>
<evidence type="ECO:0000313" key="2">
    <source>
        <dbReference type="Proteomes" id="UP000702952"/>
    </source>
</evidence>
<dbReference type="RefSeq" id="WP_065660497.1">
    <property type="nucleotide sequence ID" value="NZ_CP123839.1"/>
</dbReference>
<comment type="caution">
    <text evidence="1">The sequence shown here is derived from an EMBL/GenBank/DDBJ whole genome shotgun (WGS) entry which is preliminary data.</text>
</comment>
<sequence>MSEDHLSNETSVSAELTETGVKAAAKSRAVSSMDRLLGGAIDVGSAWLEGIAQRRRAKNEGERQLIEATVKYGLDKMNIDDQFAQRAFEGHFAKVARQQLNKDAVVAEALDDLRQTPPTDEEAVKGPSTINDEFMDAFERYAETASSEDLRQRWGRVLSAEIRRPGTFSSKVLRATDELDSGVATLFESLMQYRCRGVLVNAIMPELEYSDRLRLIEAGLMVDPGMGGQALMFSEGKGWGIPFWGTTFGDITVCFAKSVACPSTGNDILHISENTPGFGVHILTETGLALSSILPSHEYYAGLNYARKLQTVVGADEVFLIVSTGDGRFGRTSVPPAP</sequence>
<name>A0AA44F9L9_AGRTU</name>
<reference evidence="1" key="1">
    <citation type="journal article" date="2020" name="Science">
        <title>Unexpected conservation and global transmission of agrobacterial virulence plasmids.</title>
        <authorList>
            <person name="Weisberg A.J."/>
            <person name="Davis E.W. 2nd"/>
            <person name="Tabima J."/>
            <person name="Belcher M.S."/>
            <person name="Miller M."/>
            <person name="Kuo C.H."/>
            <person name="Loper J.E."/>
            <person name="Grunwald N.J."/>
            <person name="Putnam M.L."/>
            <person name="Chang J.H."/>
        </authorList>
    </citation>
    <scope>NUCLEOTIDE SEQUENCE</scope>
    <source>
        <strain evidence="1">17-1853-1a</strain>
    </source>
</reference>
<proteinExistence type="predicted"/>
<organism evidence="1 2">
    <name type="scientific">Agrobacterium tumefaciens</name>
    <dbReference type="NCBI Taxonomy" id="358"/>
    <lineage>
        <taxon>Bacteria</taxon>
        <taxon>Pseudomonadati</taxon>
        <taxon>Pseudomonadota</taxon>
        <taxon>Alphaproteobacteria</taxon>
        <taxon>Hyphomicrobiales</taxon>
        <taxon>Rhizobiaceae</taxon>
        <taxon>Rhizobium/Agrobacterium group</taxon>
        <taxon>Agrobacterium</taxon>
        <taxon>Agrobacterium tumefaciens complex</taxon>
    </lineage>
</organism>